<dbReference type="Pfam" id="PF04542">
    <property type="entry name" value="Sigma70_r2"/>
    <property type="match status" value="1"/>
</dbReference>
<dbReference type="InterPro" id="IPR007627">
    <property type="entry name" value="RNA_pol_sigma70_r2"/>
</dbReference>
<evidence type="ECO:0000256" key="2">
    <source>
        <dbReference type="ARBA" id="ARBA00023015"/>
    </source>
</evidence>
<keyword evidence="2" id="KW-0805">Transcription regulation</keyword>
<evidence type="ECO:0000256" key="6">
    <source>
        <dbReference type="SAM" id="MobiDB-lite"/>
    </source>
</evidence>
<dbReference type="InterPro" id="IPR013325">
    <property type="entry name" value="RNA_pol_sigma_r2"/>
</dbReference>
<dbReference type="SUPFAM" id="SSF88659">
    <property type="entry name" value="Sigma3 and sigma4 domains of RNA polymerase sigma factors"/>
    <property type="match status" value="1"/>
</dbReference>
<name>A0ABX6C2K7_9CHLR</name>
<protein>
    <submittedName>
        <fullName evidence="9">Sigma-70 family RNA polymerase sigma factor</fullName>
    </submittedName>
</protein>
<feature type="compositionally biased region" description="Basic and acidic residues" evidence="6">
    <location>
        <begin position="10"/>
        <end position="21"/>
    </location>
</feature>
<gene>
    <name evidence="9" type="ORF">Tbon_09345</name>
</gene>
<evidence type="ECO:0000256" key="3">
    <source>
        <dbReference type="ARBA" id="ARBA00023082"/>
    </source>
</evidence>
<dbReference type="SUPFAM" id="SSF88946">
    <property type="entry name" value="Sigma2 domain of RNA polymerase sigma factors"/>
    <property type="match status" value="1"/>
</dbReference>
<feature type="domain" description="RNA polymerase sigma-70 region 2" evidence="7">
    <location>
        <begin position="43"/>
        <end position="109"/>
    </location>
</feature>
<dbReference type="EMBL" id="CP042829">
    <property type="protein sequence ID" value="QFG03493.1"/>
    <property type="molecule type" value="Genomic_DNA"/>
</dbReference>
<reference evidence="9 10" key="2">
    <citation type="submission" date="2019-10" db="EMBL/GenBank/DDBJ databases">
        <title>Thermopilla bonchosmolovskayae gen. nov., sp. nov., a moderately thermophilic Chloroflexi bacterium from a Chukotka hot spring (Arctic, Russia), representing a novel classis Thermopillaia, which include previously uncultivated lineage OLB14.</title>
        <authorList>
            <person name="Kochetkova T.V."/>
            <person name="Zayulina K.S."/>
            <person name="Zhigarkov V.S."/>
            <person name="Minaev N.V."/>
            <person name="Novikov A."/>
            <person name="Toshchakov S.V."/>
            <person name="Elcheninov A.G."/>
            <person name="Kublanov I.V."/>
        </authorList>
    </citation>
    <scope>NUCLEOTIDE SEQUENCE [LARGE SCALE GENOMIC DNA]</scope>
    <source>
        <strain evidence="9 10">3753O</strain>
    </source>
</reference>
<feature type="coiled-coil region" evidence="5">
    <location>
        <begin position="167"/>
        <end position="194"/>
    </location>
</feature>
<evidence type="ECO:0000256" key="4">
    <source>
        <dbReference type="ARBA" id="ARBA00023163"/>
    </source>
</evidence>
<organism evidence="9 10">
    <name type="scientific">Tepidiforma bonchosmolovskayae</name>
    <dbReference type="NCBI Taxonomy" id="2601677"/>
    <lineage>
        <taxon>Bacteria</taxon>
        <taxon>Bacillati</taxon>
        <taxon>Chloroflexota</taxon>
        <taxon>Tepidiformia</taxon>
        <taxon>Tepidiformales</taxon>
        <taxon>Tepidiformaceae</taxon>
        <taxon>Tepidiforma</taxon>
    </lineage>
</organism>
<dbReference type="InterPro" id="IPR013324">
    <property type="entry name" value="RNA_pol_sigma_r3/r4-like"/>
</dbReference>
<evidence type="ECO:0000313" key="9">
    <source>
        <dbReference type="EMBL" id="QFG03493.1"/>
    </source>
</evidence>
<keyword evidence="4" id="KW-0804">Transcription</keyword>
<dbReference type="NCBIfam" id="TIGR02937">
    <property type="entry name" value="sigma70-ECF"/>
    <property type="match status" value="1"/>
</dbReference>
<keyword evidence="10" id="KW-1185">Reference proteome</keyword>
<reference evidence="9 10" key="1">
    <citation type="submission" date="2019-08" db="EMBL/GenBank/DDBJ databases">
        <authorList>
            <person name="Toschakov S.V."/>
        </authorList>
    </citation>
    <scope>NUCLEOTIDE SEQUENCE [LARGE SCALE GENOMIC DNA]</scope>
    <source>
        <strain evidence="9 10">3753O</strain>
    </source>
</reference>
<dbReference type="CDD" id="cd06171">
    <property type="entry name" value="Sigma70_r4"/>
    <property type="match status" value="1"/>
</dbReference>
<dbReference type="Gene3D" id="1.10.10.10">
    <property type="entry name" value="Winged helix-like DNA-binding domain superfamily/Winged helix DNA-binding domain"/>
    <property type="match status" value="1"/>
</dbReference>
<dbReference type="Proteomes" id="UP000326331">
    <property type="component" value="Chromosome"/>
</dbReference>
<feature type="domain" description="RNA polymerase sigma factor 70 region 4 type 2" evidence="8">
    <location>
        <begin position="141"/>
        <end position="192"/>
    </location>
</feature>
<dbReference type="InterPro" id="IPR014284">
    <property type="entry name" value="RNA_pol_sigma-70_dom"/>
</dbReference>
<dbReference type="PANTHER" id="PTHR43133">
    <property type="entry name" value="RNA POLYMERASE ECF-TYPE SIGMA FACTO"/>
    <property type="match status" value="1"/>
</dbReference>
<keyword evidence="5" id="KW-0175">Coiled coil</keyword>
<comment type="similarity">
    <text evidence="1">Belongs to the sigma-70 factor family. ECF subfamily.</text>
</comment>
<feature type="region of interest" description="Disordered" evidence="6">
    <location>
        <begin position="1"/>
        <end position="21"/>
    </location>
</feature>
<evidence type="ECO:0000259" key="7">
    <source>
        <dbReference type="Pfam" id="PF04542"/>
    </source>
</evidence>
<proteinExistence type="inferred from homology"/>
<evidence type="ECO:0000313" key="10">
    <source>
        <dbReference type="Proteomes" id="UP000326331"/>
    </source>
</evidence>
<dbReference type="InterPro" id="IPR039425">
    <property type="entry name" value="RNA_pol_sigma-70-like"/>
</dbReference>
<dbReference type="Gene3D" id="1.10.1740.10">
    <property type="match status" value="1"/>
</dbReference>
<keyword evidence="3" id="KW-0731">Sigma factor</keyword>
<evidence type="ECO:0000256" key="1">
    <source>
        <dbReference type="ARBA" id="ARBA00010641"/>
    </source>
</evidence>
<evidence type="ECO:0000256" key="5">
    <source>
        <dbReference type="SAM" id="Coils"/>
    </source>
</evidence>
<dbReference type="InterPro" id="IPR036388">
    <property type="entry name" value="WH-like_DNA-bd_sf"/>
</dbReference>
<dbReference type="PANTHER" id="PTHR43133:SF57">
    <property type="entry name" value="RNA POLYMERASE SIGMA-70 FACTOR"/>
    <property type="match status" value="1"/>
</dbReference>
<evidence type="ECO:0000259" key="8">
    <source>
        <dbReference type="Pfam" id="PF08281"/>
    </source>
</evidence>
<accession>A0ABX6C2K7</accession>
<dbReference type="Pfam" id="PF08281">
    <property type="entry name" value="Sigma70_r4_2"/>
    <property type="match status" value="1"/>
</dbReference>
<sequence>MRTVNPAVRESGERDHDHPAGHADDAELAARAARRDPAAWESLFERHYRSIYTYLRFRLANPHEAEDLAAQVFETAYARADTFDYRGVPIQAWLLAIARNLARDVIKKRIRRGPSDDLEAADLAGQLAEADPAPAVHLRSDLARALAELTEDQREVVRLRFILDKSVAETAILMERSEDAVKNLQRRALAALQRALGGEHYLSGGGAS</sequence>
<dbReference type="InterPro" id="IPR013249">
    <property type="entry name" value="RNA_pol_sigma70_r4_t2"/>
</dbReference>